<proteinExistence type="predicted"/>
<dbReference type="InterPro" id="IPR050849">
    <property type="entry name" value="HAD-like_hydrolase_phosphatase"/>
</dbReference>
<dbReference type="InterPro" id="IPR006384">
    <property type="entry name" value="HAD_hydro_PyrdxlP_Pase-like"/>
</dbReference>
<dbReference type="InterPro" id="IPR023214">
    <property type="entry name" value="HAD_sf"/>
</dbReference>
<dbReference type="NCBIfam" id="TIGR01489">
    <property type="entry name" value="DKMTPPase-SF"/>
    <property type="match status" value="1"/>
</dbReference>
<dbReference type="AlphaFoldDB" id="A0A194S4N6"/>
<evidence type="ECO:0000313" key="3">
    <source>
        <dbReference type="Proteomes" id="UP000053890"/>
    </source>
</evidence>
<keyword evidence="3" id="KW-1185">Reference proteome</keyword>
<dbReference type="GO" id="GO:0016791">
    <property type="term" value="F:phosphatase activity"/>
    <property type="evidence" value="ECO:0007669"/>
    <property type="project" value="InterPro"/>
</dbReference>
<dbReference type="Gene3D" id="3.40.50.1000">
    <property type="entry name" value="HAD superfamily/HAD-like"/>
    <property type="match status" value="1"/>
</dbReference>
<dbReference type="OMA" id="VPFHEFD"/>
<name>A0A194S4N6_RHOGW</name>
<dbReference type="InterPro" id="IPR036412">
    <property type="entry name" value="HAD-like_sf"/>
</dbReference>
<evidence type="ECO:0000313" key="2">
    <source>
        <dbReference type="EMBL" id="KPV75479.1"/>
    </source>
</evidence>
<reference evidence="2 3" key="1">
    <citation type="journal article" date="2015" name="Front. Microbiol.">
        <title>Genome sequence of the plant growth promoting endophytic yeast Rhodotorula graminis WP1.</title>
        <authorList>
            <person name="Firrincieli A."/>
            <person name="Otillar R."/>
            <person name="Salamov A."/>
            <person name="Schmutz J."/>
            <person name="Khan Z."/>
            <person name="Redman R.S."/>
            <person name="Fleck N.D."/>
            <person name="Lindquist E."/>
            <person name="Grigoriev I.V."/>
            <person name="Doty S.L."/>
        </authorList>
    </citation>
    <scope>NUCLEOTIDE SEQUENCE [LARGE SCALE GENOMIC DNA]</scope>
    <source>
        <strain evidence="2 3">WP1</strain>
    </source>
</reference>
<dbReference type="Proteomes" id="UP000053890">
    <property type="component" value="Unassembled WGS sequence"/>
</dbReference>
<dbReference type="Gene3D" id="3.90.1470.20">
    <property type="match status" value="1"/>
</dbReference>
<dbReference type="SUPFAM" id="SSF56784">
    <property type="entry name" value="HAD-like"/>
    <property type="match status" value="1"/>
</dbReference>
<dbReference type="Pfam" id="PF12710">
    <property type="entry name" value="HAD"/>
    <property type="match status" value="1"/>
</dbReference>
<dbReference type="PANTHER" id="PTHR28181:SF2">
    <property type="entry name" value="PHOSPHORIC MONOESTER HYDROLASE"/>
    <property type="match status" value="1"/>
</dbReference>
<accession>A0A194S4N6</accession>
<gene>
    <name evidence="2" type="ORF">RHOBADRAFT_31748</name>
</gene>
<dbReference type="PANTHER" id="PTHR28181">
    <property type="entry name" value="UPF0655 PROTEIN YCR015C"/>
    <property type="match status" value="1"/>
</dbReference>
<dbReference type="OrthoDB" id="10014216at2759"/>
<dbReference type="STRING" id="578459.A0A194S4N6"/>
<organism evidence="2 3">
    <name type="scientific">Rhodotorula graminis (strain WP1)</name>
    <dbReference type="NCBI Taxonomy" id="578459"/>
    <lineage>
        <taxon>Eukaryota</taxon>
        <taxon>Fungi</taxon>
        <taxon>Dikarya</taxon>
        <taxon>Basidiomycota</taxon>
        <taxon>Pucciniomycotina</taxon>
        <taxon>Microbotryomycetes</taxon>
        <taxon>Sporidiobolales</taxon>
        <taxon>Sporidiobolaceae</taxon>
        <taxon>Rhodotorula</taxon>
    </lineage>
</organism>
<dbReference type="GeneID" id="28973439"/>
<dbReference type="EMBL" id="KQ474078">
    <property type="protein sequence ID" value="KPV75479.1"/>
    <property type="molecule type" value="Genomic_DNA"/>
</dbReference>
<protein>
    <submittedName>
        <fullName evidence="2">Uncharacterized protein</fullName>
    </submittedName>
</protein>
<sequence>MAADLPHASAPFIIFSDFDGTITTRDSNDTATDELGFGVARRRELNVEILNGQKSFRDAFAEMLASVYDAGHKFDAVKDYLVKHITLDTGFKACFDWCKTNNVPLVIVSSGMKPIIEAILANLIGADDAAKIDIIANDVDIAADGSWKIVYRHPESHFGHDKSRATAPYRDLAHKPTLFFCGDGVSDLSAAKASDLLFVKVIEGHTNDLAVHCDREKIPYVAFSNFEQVRDVVARVVDGKATIEQELAAGKQ</sequence>
<dbReference type="RefSeq" id="XP_018271528.1">
    <property type="nucleotide sequence ID" value="XM_018412990.1"/>
</dbReference>
<evidence type="ECO:0000256" key="1">
    <source>
        <dbReference type="ARBA" id="ARBA00022801"/>
    </source>
</evidence>
<keyword evidence="1" id="KW-0378">Hydrolase</keyword>
<dbReference type="NCBIfam" id="TIGR01488">
    <property type="entry name" value="HAD-SF-IB"/>
    <property type="match status" value="1"/>
</dbReference>